<accession>A0A9W9X4W1</accession>
<name>A0A9W9X4W1_9EURO</name>
<keyword evidence="3" id="KW-1185">Reference proteome</keyword>
<evidence type="ECO:0000313" key="2">
    <source>
        <dbReference type="EMBL" id="KAJ5483793.1"/>
    </source>
</evidence>
<feature type="compositionally biased region" description="Basic and acidic residues" evidence="1">
    <location>
        <begin position="26"/>
        <end position="38"/>
    </location>
</feature>
<dbReference type="EMBL" id="JAPWDO010000002">
    <property type="protein sequence ID" value="KAJ5483793.1"/>
    <property type="molecule type" value="Genomic_DNA"/>
</dbReference>
<feature type="region of interest" description="Disordered" evidence="1">
    <location>
        <begin position="17"/>
        <end position="48"/>
    </location>
</feature>
<dbReference type="AlphaFoldDB" id="A0A9W9X4W1"/>
<dbReference type="Proteomes" id="UP001147760">
    <property type="component" value="Unassembled WGS sequence"/>
</dbReference>
<gene>
    <name evidence="2" type="ORF">N7530_003039</name>
</gene>
<organism evidence="2 3">
    <name type="scientific">Penicillium desertorum</name>
    <dbReference type="NCBI Taxonomy" id="1303715"/>
    <lineage>
        <taxon>Eukaryota</taxon>
        <taxon>Fungi</taxon>
        <taxon>Dikarya</taxon>
        <taxon>Ascomycota</taxon>
        <taxon>Pezizomycotina</taxon>
        <taxon>Eurotiomycetes</taxon>
        <taxon>Eurotiomycetidae</taxon>
        <taxon>Eurotiales</taxon>
        <taxon>Aspergillaceae</taxon>
        <taxon>Penicillium</taxon>
    </lineage>
</organism>
<reference evidence="2" key="2">
    <citation type="journal article" date="2023" name="IMA Fungus">
        <title>Comparative genomic study of the Penicillium genus elucidates a diverse pangenome and 15 lateral gene transfer events.</title>
        <authorList>
            <person name="Petersen C."/>
            <person name="Sorensen T."/>
            <person name="Nielsen M.R."/>
            <person name="Sondergaard T.E."/>
            <person name="Sorensen J.L."/>
            <person name="Fitzpatrick D.A."/>
            <person name="Frisvad J.C."/>
            <person name="Nielsen K.L."/>
        </authorList>
    </citation>
    <scope>NUCLEOTIDE SEQUENCE</scope>
    <source>
        <strain evidence="2">IBT 17660</strain>
    </source>
</reference>
<sequence length="100" mass="11131">MFSGYTLHMVRFRGPGRVDPGTGKINGDELRRSEEKPGAPKVGGGHGVIGGPWRGLWFSDEPVGAFYDAPFAPFKPINRDVIYPPDYRRFWIAPSPDFHG</sequence>
<protein>
    <submittedName>
        <fullName evidence="2">Uncharacterized protein</fullName>
    </submittedName>
</protein>
<evidence type="ECO:0000313" key="3">
    <source>
        <dbReference type="Proteomes" id="UP001147760"/>
    </source>
</evidence>
<comment type="caution">
    <text evidence="2">The sequence shown here is derived from an EMBL/GenBank/DDBJ whole genome shotgun (WGS) entry which is preliminary data.</text>
</comment>
<proteinExistence type="predicted"/>
<reference evidence="2" key="1">
    <citation type="submission" date="2022-12" db="EMBL/GenBank/DDBJ databases">
        <authorList>
            <person name="Petersen C."/>
        </authorList>
    </citation>
    <scope>NUCLEOTIDE SEQUENCE</scope>
    <source>
        <strain evidence="2">IBT 17660</strain>
    </source>
</reference>
<evidence type="ECO:0000256" key="1">
    <source>
        <dbReference type="SAM" id="MobiDB-lite"/>
    </source>
</evidence>